<gene>
    <name evidence="2" type="ORF">R3W88_024681</name>
</gene>
<reference evidence="2 3" key="1">
    <citation type="submission" date="2023-10" db="EMBL/GenBank/DDBJ databases">
        <title>Genome-Wide Identification Analysis in wild type Solanum Pinnatisectum Reveals Some Genes Defensing Phytophthora Infestans.</title>
        <authorList>
            <person name="Sun C."/>
        </authorList>
    </citation>
    <scope>NUCLEOTIDE SEQUENCE [LARGE SCALE GENOMIC DNA]</scope>
    <source>
        <strain evidence="2">LQN</strain>
        <tissue evidence="2">Leaf</tissue>
    </source>
</reference>
<dbReference type="Proteomes" id="UP001311915">
    <property type="component" value="Unassembled WGS sequence"/>
</dbReference>
<dbReference type="Pfam" id="PF13456">
    <property type="entry name" value="RVT_3"/>
    <property type="match status" value="1"/>
</dbReference>
<dbReference type="InterPro" id="IPR044730">
    <property type="entry name" value="RNase_H-like_dom_plant"/>
</dbReference>
<evidence type="ECO:0000259" key="1">
    <source>
        <dbReference type="Pfam" id="PF13456"/>
    </source>
</evidence>
<feature type="domain" description="RNase H type-1" evidence="1">
    <location>
        <begin position="30"/>
        <end position="108"/>
    </location>
</feature>
<comment type="caution">
    <text evidence="2">The sequence shown here is derived from an EMBL/GenBank/DDBJ whole genome shotgun (WGS) entry which is preliminary data.</text>
</comment>
<dbReference type="EMBL" id="JAWPEI010000003">
    <property type="protein sequence ID" value="KAK4731693.1"/>
    <property type="molecule type" value="Genomic_DNA"/>
</dbReference>
<dbReference type="AlphaFoldDB" id="A0AAV9M0V7"/>
<dbReference type="GO" id="GO:0003676">
    <property type="term" value="F:nucleic acid binding"/>
    <property type="evidence" value="ECO:0007669"/>
    <property type="project" value="InterPro"/>
</dbReference>
<dbReference type="InterPro" id="IPR036397">
    <property type="entry name" value="RNaseH_sf"/>
</dbReference>
<name>A0AAV9M0V7_9SOLN</name>
<dbReference type="InterPro" id="IPR002156">
    <property type="entry name" value="RNaseH_domain"/>
</dbReference>
<dbReference type="CDD" id="cd06222">
    <property type="entry name" value="RNase_H_like"/>
    <property type="match status" value="1"/>
</dbReference>
<dbReference type="PANTHER" id="PTHR47723">
    <property type="entry name" value="OS05G0353850 PROTEIN"/>
    <property type="match status" value="1"/>
</dbReference>
<dbReference type="PANTHER" id="PTHR47723:SF24">
    <property type="entry name" value="RNASE H TYPE-1 DOMAIN-CONTAINING PROTEIN"/>
    <property type="match status" value="1"/>
</dbReference>
<dbReference type="InterPro" id="IPR012337">
    <property type="entry name" value="RNaseH-like_sf"/>
</dbReference>
<sequence>MVDYLEKYKPKLYYMAVRWKPSEHDKLKCNTDGASKGNSRKSSYDLCIRNHDVDLVYVQGEEINETTNMEVEAIAIREAIYHCTAIGITWIDIETNSLVLVKILLGIWEISW</sequence>
<dbReference type="Gene3D" id="3.30.420.10">
    <property type="entry name" value="Ribonuclease H-like superfamily/Ribonuclease H"/>
    <property type="match status" value="1"/>
</dbReference>
<keyword evidence="3" id="KW-1185">Reference proteome</keyword>
<dbReference type="SUPFAM" id="SSF53098">
    <property type="entry name" value="Ribonuclease H-like"/>
    <property type="match status" value="1"/>
</dbReference>
<evidence type="ECO:0000313" key="3">
    <source>
        <dbReference type="Proteomes" id="UP001311915"/>
    </source>
</evidence>
<organism evidence="2 3">
    <name type="scientific">Solanum pinnatisectum</name>
    <name type="common">tansyleaf nightshade</name>
    <dbReference type="NCBI Taxonomy" id="50273"/>
    <lineage>
        <taxon>Eukaryota</taxon>
        <taxon>Viridiplantae</taxon>
        <taxon>Streptophyta</taxon>
        <taxon>Embryophyta</taxon>
        <taxon>Tracheophyta</taxon>
        <taxon>Spermatophyta</taxon>
        <taxon>Magnoliopsida</taxon>
        <taxon>eudicotyledons</taxon>
        <taxon>Gunneridae</taxon>
        <taxon>Pentapetalae</taxon>
        <taxon>asterids</taxon>
        <taxon>lamiids</taxon>
        <taxon>Solanales</taxon>
        <taxon>Solanaceae</taxon>
        <taxon>Solanoideae</taxon>
        <taxon>Solaneae</taxon>
        <taxon>Solanum</taxon>
    </lineage>
</organism>
<accession>A0AAV9M0V7</accession>
<evidence type="ECO:0000313" key="2">
    <source>
        <dbReference type="EMBL" id="KAK4731693.1"/>
    </source>
</evidence>
<dbReference type="GO" id="GO:0004523">
    <property type="term" value="F:RNA-DNA hybrid ribonuclease activity"/>
    <property type="evidence" value="ECO:0007669"/>
    <property type="project" value="InterPro"/>
</dbReference>
<dbReference type="InterPro" id="IPR053151">
    <property type="entry name" value="RNase_H-like"/>
</dbReference>
<protein>
    <recommendedName>
        <fullName evidence="1">RNase H type-1 domain-containing protein</fullName>
    </recommendedName>
</protein>
<proteinExistence type="predicted"/>